<dbReference type="RefSeq" id="WP_058381574.1">
    <property type="nucleotide sequence ID" value="NZ_CP013659.2"/>
</dbReference>
<name>A0A0U2XP46_9BACL</name>
<reference evidence="6" key="1">
    <citation type="submission" date="2016-01" db="EMBL/GenBank/DDBJ databases">
        <title>Complete genome of Planococcus rifietoensis type strain M8.</title>
        <authorList>
            <person name="See-Too W.S."/>
        </authorList>
    </citation>
    <scope>NUCLEOTIDE SEQUENCE [LARGE SCALE GENOMIC DNA]</scope>
    <source>
        <strain evidence="6">M8</strain>
    </source>
</reference>
<evidence type="ECO:0000313" key="7">
    <source>
        <dbReference type="Proteomes" id="UP000067683"/>
    </source>
</evidence>
<keyword evidence="7" id="KW-1185">Reference proteome</keyword>
<feature type="compositionally biased region" description="Gly residues" evidence="1">
    <location>
        <begin position="536"/>
        <end position="557"/>
    </location>
</feature>
<feature type="chain" id="PRO_5006834372" description="DUF2207 domain-containing protein" evidence="3">
    <location>
        <begin position="25"/>
        <end position="557"/>
    </location>
</feature>
<evidence type="ECO:0000259" key="5">
    <source>
        <dbReference type="Pfam" id="PF20990"/>
    </source>
</evidence>
<evidence type="ECO:0000259" key="4">
    <source>
        <dbReference type="Pfam" id="PF09972"/>
    </source>
</evidence>
<dbReference type="STRING" id="200991.AUC31_06340"/>
<feature type="region of interest" description="Disordered" evidence="1">
    <location>
        <begin position="531"/>
        <end position="557"/>
    </location>
</feature>
<dbReference type="OrthoDB" id="5507254at2"/>
<dbReference type="AlphaFoldDB" id="A0A0U2XP46"/>
<sequence length="557" mass="60817">MKNKKVLAFVLFIFLLLVPVQAFAVDFDITEVQIEAQLNEDGTADVTEQFTYEFEDDFEGITRSLIPKEGTSIEEFTASDSRRDLEVEVEDGLYKIYRSGNDGDSVQVELNYRIVGAVEKFEDGAEFYWPFFDASNESEYGDMTITVIPPAPAAETEALGYGEAFDTSNVTEDGTVVFDLGNVPSEENADIRAIFESDLFPGVTAQDGTVRDELADDREELENEAAAFARNQQIAKSIGIPAIVILGALLIGLVLFAWLKASRRKREARSGNYEFFVPEDSMSIPALLHFTNPSYVAANGMSAAILDLMRKGKIRQLSEDHFALADRNTDHPHEAVLIGLLFDTIGDGQEFTLEQVEIYTKNELNHEDYNAATAEWNKEVRAEVLAHDFYEKHSGLRWAVGITSAVLIGLAIVSGIYGLLPWMALSIALGMLALGFAIGYSPITREGHRVRYEWRSMKNAMDQLPTDQWERLTMDEMQRAYAYLLGSDQKTAERKANAFTAAEPANDVSGFAMNPILMTAVFVSASTTTSSSASASGGGIAGTGGGVGGGGGGSGAF</sequence>
<dbReference type="EMBL" id="CP013659">
    <property type="protein sequence ID" value="ALS74867.1"/>
    <property type="molecule type" value="Genomic_DNA"/>
</dbReference>
<keyword evidence="2" id="KW-0812">Transmembrane</keyword>
<evidence type="ECO:0000256" key="3">
    <source>
        <dbReference type="SAM" id="SignalP"/>
    </source>
</evidence>
<accession>A0A0U2XP46</accession>
<organism evidence="6 7">
    <name type="scientific">Planococcus rifietoensis</name>
    <dbReference type="NCBI Taxonomy" id="200991"/>
    <lineage>
        <taxon>Bacteria</taxon>
        <taxon>Bacillati</taxon>
        <taxon>Bacillota</taxon>
        <taxon>Bacilli</taxon>
        <taxon>Bacillales</taxon>
        <taxon>Caryophanaceae</taxon>
        <taxon>Planococcus</taxon>
    </lineage>
</organism>
<evidence type="ECO:0008006" key="8">
    <source>
        <dbReference type="Google" id="ProtNLM"/>
    </source>
</evidence>
<keyword evidence="2" id="KW-0472">Membrane</keyword>
<dbReference type="Pfam" id="PF09972">
    <property type="entry name" value="DUF2207"/>
    <property type="match status" value="1"/>
</dbReference>
<evidence type="ECO:0000256" key="1">
    <source>
        <dbReference type="SAM" id="MobiDB-lite"/>
    </source>
</evidence>
<feature type="domain" description="DUF2207" evidence="4">
    <location>
        <begin position="28"/>
        <end position="195"/>
    </location>
</feature>
<gene>
    <name evidence="6" type="ORF">AUC31_06340</name>
</gene>
<feature type="domain" description="Predicted membrane protein YciQ-like C-terminal" evidence="5">
    <location>
        <begin position="285"/>
        <end position="462"/>
    </location>
</feature>
<feature type="transmembrane region" description="Helical" evidence="2">
    <location>
        <begin position="238"/>
        <end position="259"/>
    </location>
</feature>
<feature type="transmembrane region" description="Helical" evidence="2">
    <location>
        <begin position="398"/>
        <end position="417"/>
    </location>
</feature>
<protein>
    <recommendedName>
        <fullName evidence="8">DUF2207 domain-containing protein</fullName>
    </recommendedName>
</protein>
<keyword evidence="3" id="KW-0732">Signal</keyword>
<dbReference type="InterPro" id="IPR018702">
    <property type="entry name" value="DUF2207"/>
</dbReference>
<feature type="transmembrane region" description="Helical" evidence="2">
    <location>
        <begin position="423"/>
        <end position="443"/>
    </location>
</feature>
<evidence type="ECO:0000313" key="6">
    <source>
        <dbReference type="EMBL" id="ALS74867.1"/>
    </source>
</evidence>
<proteinExistence type="predicted"/>
<keyword evidence="2" id="KW-1133">Transmembrane helix</keyword>
<dbReference type="KEGG" id="prt:AUC31_06340"/>
<dbReference type="InterPro" id="IPR048389">
    <property type="entry name" value="YciQ-like_C"/>
</dbReference>
<dbReference type="Proteomes" id="UP000067683">
    <property type="component" value="Chromosome"/>
</dbReference>
<dbReference type="Pfam" id="PF20990">
    <property type="entry name" value="DUF2207_C"/>
    <property type="match status" value="1"/>
</dbReference>
<evidence type="ECO:0000256" key="2">
    <source>
        <dbReference type="SAM" id="Phobius"/>
    </source>
</evidence>
<feature type="signal peptide" evidence="3">
    <location>
        <begin position="1"/>
        <end position="24"/>
    </location>
</feature>